<dbReference type="Pfam" id="PF00072">
    <property type="entry name" value="Response_reg"/>
    <property type="match status" value="1"/>
</dbReference>
<dbReference type="Pfam" id="PF00990">
    <property type="entry name" value="GGDEF"/>
    <property type="match status" value="1"/>
</dbReference>
<dbReference type="CDD" id="cd17574">
    <property type="entry name" value="REC_OmpR"/>
    <property type="match status" value="1"/>
</dbReference>
<dbReference type="InterPro" id="IPR029787">
    <property type="entry name" value="Nucleotide_cyclase"/>
</dbReference>
<evidence type="ECO:0000259" key="4">
    <source>
        <dbReference type="PROSITE" id="PS50110"/>
    </source>
</evidence>
<comment type="caution">
    <text evidence="6">The sequence shown here is derived from an EMBL/GenBank/DDBJ whole genome shotgun (WGS) entry which is preliminary data.</text>
</comment>
<evidence type="ECO:0000313" key="7">
    <source>
        <dbReference type="Proteomes" id="UP001250932"/>
    </source>
</evidence>
<dbReference type="RefSeq" id="WP_313832208.1">
    <property type="nucleotide sequence ID" value="NZ_JAQOUE010000001.1"/>
</dbReference>
<organism evidence="6 7">
    <name type="scientific">Candidatus Nitronereus thalassa</name>
    <dbReference type="NCBI Taxonomy" id="3020898"/>
    <lineage>
        <taxon>Bacteria</taxon>
        <taxon>Pseudomonadati</taxon>
        <taxon>Nitrospirota</taxon>
        <taxon>Nitrospiria</taxon>
        <taxon>Nitrospirales</taxon>
        <taxon>Nitrospiraceae</taxon>
        <taxon>Candidatus Nitronereus</taxon>
    </lineage>
</organism>
<evidence type="ECO:0000256" key="2">
    <source>
        <dbReference type="ARBA" id="ARBA00034247"/>
    </source>
</evidence>
<dbReference type="InterPro" id="IPR050469">
    <property type="entry name" value="Diguanylate_Cyclase"/>
</dbReference>
<dbReference type="SMART" id="SM00448">
    <property type="entry name" value="REC"/>
    <property type="match status" value="1"/>
</dbReference>
<protein>
    <recommendedName>
        <fullName evidence="1">diguanylate cyclase</fullName>
        <ecNumber evidence="1">2.7.7.65</ecNumber>
    </recommendedName>
</protein>
<dbReference type="SUPFAM" id="SSF55073">
    <property type="entry name" value="Nucleotide cyclase"/>
    <property type="match status" value="1"/>
</dbReference>
<reference evidence="6 7" key="1">
    <citation type="journal article" date="2023" name="ISME J.">
        <title>Cultivation and genomic characterization of novel and ubiquitous marine nitrite-oxidizing bacteria from the Nitrospirales.</title>
        <authorList>
            <person name="Mueller A.J."/>
            <person name="Daebeler A."/>
            <person name="Herbold C.W."/>
            <person name="Kirkegaard R.H."/>
            <person name="Daims H."/>
        </authorList>
    </citation>
    <scope>NUCLEOTIDE SEQUENCE [LARGE SCALE GENOMIC DNA]</scope>
    <source>
        <strain evidence="6 7">EB</strain>
    </source>
</reference>
<dbReference type="CDD" id="cd01949">
    <property type="entry name" value="GGDEF"/>
    <property type="match status" value="1"/>
</dbReference>
<keyword evidence="7" id="KW-1185">Reference proteome</keyword>
<dbReference type="InterPro" id="IPR000160">
    <property type="entry name" value="GGDEF_dom"/>
</dbReference>
<dbReference type="PROSITE" id="PS50887">
    <property type="entry name" value="GGDEF"/>
    <property type="match status" value="1"/>
</dbReference>
<sequence length="315" mass="34939">MDVLLADDDPVSLHLLRSKLQKWQYNVTVCTDGQEAWKILQSESPPRLAILDWMMPGLDGLQICQNVRANRNTPYIYILLLTSRGETADLVAGMEAGADDYLTKPFNVEELEVRLRAGRRILELQAELMAAQESLRIQATHDTLTGLLNRAAILENLDRELARAQREQSPISVILVDLDNFKTINDTHGHLVGDAVLIEASRRMGSCIRPYDSLGRYGGEEFLIVLPGSDATNALNEAARVKAAMGERPYVFSDFSVTVTCSQGVTTWTSTSQGDIESLLKAADGGMYLAKYSGRNRVEYLEVDRTNQNTQVSTS</sequence>
<keyword evidence="6" id="KW-0548">Nucleotidyltransferase</keyword>
<feature type="modified residue" description="4-aspartylphosphate" evidence="3">
    <location>
        <position position="52"/>
    </location>
</feature>
<evidence type="ECO:0000259" key="5">
    <source>
        <dbReference type="PROSITE" id="PS50887"/>
    </source>
</evidence>
<evidence type="ECO:0000256" key="1">
    <source>
        <dbReference type="ARBA" id="ARBA00012528"/>
    </source>
</evidence>
<evidence type="ECO:0000256" key="3">
    <source>
        <dbReference type="PROSITE-ProRule" id="PRU00169"/>
    </source>
</evidence>
<dbReference type="GO" id="GO:0052621">
    <property type="term" value="F:diguanylate cyclase activity"/>
    <property type="evidence" value="ECO:0007669"/>
    <property type="project" value="UniProtKB-EC"/>
</dbReference>
<keyword evidence="3" id="KW-0597">Phosphoprotein</keyword>
<dbReference type="SUPFAM" id="SSF52172">
    <property type="entry name" value="CheY-like"/>
    <property type="match status" value="1"/>
</dbReference>
<dbReference type="InterPro" id="IPR011006">
    <property type="entry name" value="CheY-like_superfamily"/>
</dbReference>
<evidence type="ECO:0000313" key="6">
    <source>
        <dbReference type="EMBL" id="MDT7041860.1"/>
    </source>
</evidence>
<comment type="catalytic activity">
    <reaction evidence="2">
        <text>2 GTP = 3',3'-c-di-GMP + 2 diphosphate</text>
        <dbReference type="Rhea" id="RHEA:24898"/>
        <dbReference type="ChEBI" id="CHEBI:33019"/>
        <dbReference type="ChEBI" id="CHEBI:37565"/>
        <dbReference type="ChEBI" id="CHEBI:58805"/>
        <dbReference type="EC" id="2.7.7.65"/>
    </reaction>
</comment>
<keyword evidence="6" id="KW-0808">Transferase</keyword>
<dbReference type="Proteomes" id="UP001250932">
    <property type="component" value="Unassembled WGS sequence"/>
</dbReference>
<gene>
    <name evidence="6" type="ORF">PPG34_05815</name>
</gene>
<dbReference type="NCBIfam" id="TIGR00254">
    <property type="entry name" value="GGDEF"/>
    <property type="match status" value="1"/>
</dbReference>
<dbReference type="InterPro" id="IPR001789">
    <property type="entry name" value="Sig_transdc_resp-reg_receiver"/>
</dbReference>
<proteinExistence type="predicted"/>
<dbReference type="PANTHER" id="PTHR45138">
    <property type="entry name" value="REGULATORY COMPONENTS OF SENSORY TRANSDUCTION SYSTEM"/>
    <property type="match status" value="1"/>
</dbReference>
<dbReference type="EMBL" id="JAQOUE010000001">
    <property type="protein sequence ID" value="MDT7041860.1"/>
    <property type="molecule type" value="Genomic_DNA"/>
</dbReference>
<dbReference type="PROSITE" id="PS50110">
    <property type="entry name" value="RESPONSE_REGULATORY"/>
    <property type="match status" value="1"/>
</dbReference>
<dbReference type="PANTHER" id="PTHR45138:SF9">
    <property type="entry name" value="DIGUANYLATE CYCLASE DGCM-RELATED"/>
    <property type="match status" value="1"/>
</dbReference>
<dbReference type="InterPro" id="IPR043128">
    <property type="entry name" value="Rev_trsase/Diguanyl_cyclase"/>
</dbReference>
<dbReference type="EC" id="2.7.7.65" evidence="1"/>
<feature type="domain" description="Response regulatory" evidence="4">
    <location>
        <begin position="2"/>
        <end position="119"/>
    </location>
</feature>
<dbReference type="Gene3D" id="3.30.70.270">
    <property type="match status" value="1"/>
</dbReference>
<accession>A0ABU3K629</accession>
<dbReference type="SMART" id="SM00267">
    <property type="entry name" value="GGDEF"/>
    <property type="match status" value="1"/>
</dbReference>
<name>A0ABU3K629_9BACT</name>
<dbReference type="Gene3D" id="3.40.50.2300">
    <property type="match status" value="1"/>
</dbReference>
<feature type="domain" description="GGDEF" evidence="5">
    <location>
        <begin position="169"/>
        <end position="303"/>
    </location>
</feature>